<protein>
    <recommendedName>
        <fullName evidence="4">Lipid A deacylase LpxR family protein</fullName>
    </recommendedName>
</protein>
<comment type="caution">
    <text evidence="2">The sequence shown here is derived from an EMBL/GenBank/DDBJ whole genome shotgun (WGS) entry which is preliminary data.</text>
</comment>
<dbReference type="STRING" id="418702.BJN45_08115"/>
<dbReference type="InterPro" id="IPR018707">
    <property type="entry name" value="LpxR"/>
</dbReference>
<sequence length="350" mass="38921">MLPSTPQVFYAAAIALLATAALPLSAEECPDRRNWAVALRVDNDLFGGRGQDQGYSNGLQVTAVSPNIANYRDDPCLSLAARSLNGYLDWLQPGAFSRRNMVVSMQHALYTPADKTAVNVLPDDRPYAAALLFSVGYNAREGNSLRASHLRLGVVGPAAYGQEVQDAWHKLIGVSRFKGWDNQLHNEPVFQFVHERLQKHVFAPPSGAGLGQDFIWHWGGALGNFGTHVNAGFEWRLGWRLPDDFGSAPLRPAGENAAPRTGAGVDQGWGGHLFVNMDSRWVLRDITLDGNTFRSSHHVDKKKFVSDLGFGLAVTYDNWKFALARYFRTREFDEQRERPVYGSFTIGRRF</sequence>
<evidence type="ECO:0000313" key="2">
    <source>
        <dbReference type="EMBL" id="OMG55104.1"/>
    </source>
</evidence>
<keyword evidence="3" id="KW-1185">Reference proteome</keyword>
<keyword evidence="1" id="KW-0732">Signal</keyword>
<organism evidence="2 3">
    <name type="scientific">Azonexus hydrophilus</name>
    <dbReference type="NCBI Taxonomy" id="418702"/>
    <lineage>
        <taxon>Bacteria</taxon>
        <taxon>Pseudomonadati</taxon>
        <taxon>Pseudomonadota</taxon>
        <taxon>Betaproteobacteria</taxon>
        <taxon>Rhodocyclales</taxon>
        <taxon>Azonexaceae</taxon>
        <taxon>Azonexus</taxon>
    </lineage>
</organism>
<evidence type="ECO:0008006" key="4">
    <source>
        <dbReference type="Google" id="ProtNLM"/>
    </source>
</evidence>
<dbReference type="Gene3D" id="2.40.128.140">
    <property type="entry name" value="Outer membrane protein"/>
    <property type="match status" value="1"/>
</dbReference>
<accession>A0A1R1I8V1</accession>
<proteinExistence type="predicted"/>
<name>A0A1R1I8V1_9RHOO</name>
<feature type="signal peptide" evidence="1">
    <location>
        <begin position="1"/>
        <end position="26"/>
    </location>
</feature>
<dbReference type="RefSeq" id="WP_076093815.1">
    <property type="nucleotide sequence ID" value="NZ_MTHD01000002.1"/>
</dbReference>
<dbReference type="Proteomes" id="UP000187526">
    <property type="component" value="Unassembled WGS sequence"/>
</dbReference>
<gene>
    <name evidence="2" type="ORF">BJN45_08115</name>
</gene>
<evidence type="ECO:0000313" key="3">
    <source>
        <dbReference type="Proteomes" id="UP000187526"/>
    </source>
</evidence>
<feature type="chain" id="PRO_5012525918" description="Lipid A deacylase LpxR family protein" evidence="1">
    <location>
        <begin position="27"/>
        <end position="350"/>
    </location>
</feature>
<dbReference type="OrthoDB" id="9776275at2"/>
<reference evidence="2 3" key="1">
    <citation type="submission" date="2016-10" db="EMBL/GenBank/DDBJ databases">
        <title>Alkaliphiles isolated from bioreactors.</title>
        <authorList>
            <person name="Salah Z."/>
            <person name="Rout S.P."/>
            <person name="Humphreys P.N."/>
        </authorList>
    </citation>
    <scope>NUCLEOTIDE SEQUENCE [LARGE SCALE GENOMIC DNA]</scope>
    <source>
        <strain evidence="2 3">ZS02</strain>
    </source>
</reference>
<dbReference type="Pfam" id="PF09982">
    <property type="entry name" value="LpxR"/>
    <property type="match status" value="1"/>
</dbReference>
<dbReference type="InterPro" id="IPR037107">
    <property type="entry name" value="Put_OMP_sf"/>
</dbReference>
<dbReference type="AlphaFoldDB" id="A0A1R1I8V1"/>
<evidence type="ECO:0000256" key="1">
    <source>
        <dbReference type="SAM" id="SignalP"/>
    </source>
</evidence>
<dbReference type="EMBL" id="MTHD01000002">
    <property type="protein sequence ID" value="OMG55104.1"/>
    <property type="molecule type" value="Genomic_DNA"/>
</dbReference>